<comment type="caution">
    <text evidence="1">The sequence shown here is derived from an EMBL/GenBank/DDBJ whole genome shotgun (WGS) entry which is preliminary data.</text>
</comment>
<gene>
    <name evidence="1" type="ORF">FC756_08495</name>
</gene>
<organism evidence="1 2">
    <name type="scientific">Lysinibacillus mangiferihumi</name>
    <dbReference type="NCBI Taxonomy" id="1130819"/>
    <lineage>
        <taxon>Bacteria</taxon>
        <taxon>Bacillati</taxon>
        <taxon>Bacillota</taxon>
        <taxon>Bacilli</taxon>
        <taxon>Bacillales</taxon>
        <taxon>Bacillaceae</taxon>
        <taxon>Lysinibacillus</taxon>
    </lineage>
</organism>
<name>A0A4V6X697_9BACI</name>
<evidence type="ECO:0000313" key="2">
    <source>
        <dbReference type="Proteomes" id="UP000308744"/>
    </source>
</evidence>
<keyword evidence="2" id="KW-1185">Reference proteome</keyword>
<reference evidence="1 2" key="1">
    <citation type="submission" date="2019-04" db="EMBL/GenBank/DDBJ databases">
        <title>Lysinibacillus genome sequencing.</title>
        <authorList>
            <person name="Dunlap C."/>
        </authorList>
    </citation>
    <scope>NUCLEOTIDE SEQUENCE [LARGE SCALE GENOMIC DNA]</scope>
    <source>
        <strain evidence="1 2">CCTCC AB 2010389</strain>
    </source>
</reference>
<dbReference type="AlphaFoldDB" id="A0A4V6X697"/>
<dbReference type="EMBL" id="SZPU01000022">
    <property type="protein sequence ID" value="TKI70133.1"/>
    <property type="molecule type" value="Genomic_DNA"/>
</dbReference>
<evidence type="ECO:0000313" key="1">
    <source>
        <dbReference type="EMBL" id="TKI70133.1"/>
    </source>
</evidence>
<accession>A0A4V6X697</accession>
<protein>
    <submittedName>
        <fullName evidence="1">Uncharacterized protein</fullName>
    </submittedName>
</protein>
<dbReference type="RefSeq" id="WP_137067739.1">
    <property type="nucleotide sequence ID" value="NZ_PYWM01000001.1"/>
</dbReference>
<dbReference type="Proteomes" id="UP000308744">
    <property type="component" value="Unassembled WGS sequence"/>
</dbReference>
<proteinExistence type="predicted"/>
<sequence>MSGIAQDQITAIAEVAIAKFNELQQEEKTKKQDRRLFNTRILLKNYRHLKVYCNEMKESMDLGDEEQEEIITPDKEYLTLESIKRSEARTLAMMRFIDNMIKVYEMDCKHLGTEAVRRYETLLHFYINDERKTYAEIAKLHNVHERTAQRDLKEAVHAMSVLFFGTDGLRLQL</sequence>